<dbReference type="SUPFAM" id="SSF52172">
    <property type="entry name" value="CheY-like"/>
    <property type="match status" value="1"/>
</dbReference>
<evidence type="ECO:0000313" key="5">
    <source>
        <dbReference type="Proteomes" id="UP000287527"/>
    </source>
</evidence>
<dbReference type="PANTHER" id="PTHR37299:SF1">
    <property type="entry name" value="STAGE 0 SPORULATION PROTEIN A HOMOLOG"/>
    <property type="match status" value="1"/>
</dbReference>
<reference evidence="4 5" key="1">
    <citation type="submission" date="2019-01" db="EMBL/GenBank/DDBJ databases">
        <title>Flavobacterium sp. nov.,isolated from freshwater.</title>
        <authorList>
            <person name="Zhang R."/>
            <person name="Du Z.-J."/>
        </authorList>
    </citation>
    <scope>NUCLEOTIDE SEQUENCE [LARGE SCALE GENOMIC DNA]</scope>
    <source>
        <strain evidence="4 5">1E403</strain>
    </source>
</reference>
<feature type="domain" description="HTH LytTR-type" evidence="3">
    <location>
        <begin position="137"/>
        <end position="235"/>
    </location>
</feature>
<gene>
    <name evidence="4" type="ORF">EPI11_12705</name>
</gene>
<sequence length="243" mass="28030">MNQSVKKCIIIDDEPAAHYVLANYIKQNPSLELVFQGYNGVEAMHYLENNTPDLMFLDIDMPQISGIEMLQKLAKPPRTILTTAYSEFALESYEYGVLDYLLKPIFYPRFLKAIERFFELESNLPAAETEEEITTSISVKVDSDIIDIDVDAILYAQSYGNYVKIFTQKRNYLATITTNEFEKCLPSSLFMRAHKSYIIALNKVEEVMKDHVTIKNMPIPIGITYRRELADKLRLICKNKTNE</sequence>
<dbReference type="OrthoDB" id="2168082at2"/>
<dbReference type="PROSITE" id="PS50930">
    <property type="entry name" value="HTH_LYTTR"/>
    <property type="match status" value="1"/>
</dbReference>
<keyword evidence="1" id="KW-0597">Phosphoprotein</keyword>
<dbReference type="RefSeq" id="WP_128390358.1">
    <property type="nucleotide sequence ID" value="NZ_SBII01000009.1"/>
</dbReference>
<dbReference type="PANTHER" id="PTHR37299">
    <property type="entry name" value="TRANSCRIPTIONAL REGULATOR-RELATED"/>
    <property type="match status" value="1"/>
</dbReference>
<feature type="domain" description="Response regulatory" evidence="2">
    <location>
        <begin position="7"/>
        <end position="118"/>
    </location>
</feature>
<evidence type="ECO:0000313" key="4">
    <source>
        <dbReference type="EMBL" id="RWW98782.1"/>
    </source>
</evidence>
<dbReference type="InterPro" id="IPR001789">
    <property type="entry name" value="Sig_transdc_resp-reg_receiver"/>
</dbReference>
<dbReference type="Pfam" id="PF04397">
    <property type="entry name" value="LytTR"/>
    <property type="match status" value="1"/>
</dbReference>
<dbReference type="InterPro" id="IPR007492">
    <property type="entry name" value="LytTR_DNA-bd_dom"/>
</dbReference>
<dbReference type="Pfam" id="PF00072">
    <property type="entry name" value="Response_reg"/>
    <property type="match status" value="1"/>
</dbReference>
<evidence type="ECO:0000259" key="3">
    <source>
        <dbReference type="PROSITE" id="PS50930"/>
    </source>
</evidence>
<name>A0A3S3QZA9_9FLAO</name>
<dbReference type="Proteomes" id="UP000287527">
    <property type="component" value="Unassembled WGS sequence"/>
</dbReference>
<dbReference type="AlphaFoldDB" id="A0A3S3QZA9"/>
<dbReference type="PROSITE" id="PS50110">
    <property type="entry name" value="RESPONSE_REGULATORY"/>
    <property type="match status" value="1"/>
</dbReference>
<dbReference type="GO" id="GO:0003677">
    <property type="term" value="F:DNA binding"/>
    <property type="evidence" value="ECO:0007669"/>
    <property type="project" value="InterPro"/>
</dbReference>
<evidence type="ECO:0000256" key="1">
    <source>
        <dbReference type="PROSITE-ProRule" id="PRU00169"/>
    </source>
</evidence>
<dbReference type="InterPro" id="IPR011006">
    <property type="entry name" value="CheY-like_superfamily"/>
</dbReference>
<comment type="caution">
    <text evidence="4">The sequence shown here is derived from an EMBL/GenBank/DDBJ whole genome shotgun (WGS) entry which is preliminary data.</text>
</comment>
<protein>
    <submittedName>
        <fullName evidence="4">Response regulator transcription factor</fullName>
    </submittedName>
</protein>
<accession>A0A3S3QZA9</accession>
<evidence type="ECO:0000259" key="2">
    <source>
        <dbReference type="PROSITE" id="PS50110"/>
    </source>
</evidence>
<feature type="modified residue" description="4-aspartylphosphate" evidence="1">
    <location>
        <position position="58"/>
    </location>
</feature>
<dbReference type="Gene3D" id="2.40.50.1020">
    <property type="entry name" value="LytTr DNA-binding domain"/>
    <property type="match status" value="1"/>
</dbReference>
<dbReference type="SMART" id="SM00448">
    <property type="entry name" value="REC"/>
    <property type="match status" value="1"/>
</dbReference>
<dbReference type="SMART" id="SM00850">
    <property type="entry name" value="LytTR"/>
    <property type="match status" value="1"/>
</dbReference>
<organism evidence="4 5">
    <name type="scientific">Flavobacterium cerinum</name>
    <dbReference type="NCBI Taxonomy" id="2502784"/>
    <lineage>
        <taxon>Bacteria</taxon>
        <taxon>Pseudomonadati</taxon>
        <taxon>Bacteroidota</taxon>
        <taxon>Flavobacteriia</taxon>
        <taxon>Flavobacteriales</taxon>
        <taxon>Flavobacteriaceae</taxon>
        <taxon>Flavobacterium</taxon>
    </lineage>
</organism>
<dbReference type="EMBL" id="SBII01000009">
    <property type="protein sequence ID" value="RWW98782.1"/>
    <property type="molecule type" value="Genomic_DNA"/>
</dbReference>
<dbReference type="GO" id="GO:0000156">
    <property type="term" value="F:phosphorelay response regulator activity"/>
    <property type="evidence" value="ECO:0007669"/>
    <property type="project" value="InterPro"/>
</dbReference>
<dbReference type="InterPro" id="IPR046947">
    <property type="entry name" value="LytR-like"/>
</dbReference>
<keyword evidence="5" id="KW-1185">Reference proteome</keyword>
<proteinExistence type="predicted"/>
<dbReference type="Gene3D" id="3.40.50.2300">
    <property type="match status" value="1"/>
</dbReference>